<dbReference type="Pfam" id="PF14602">
    <property type="entry name" value="Hexapep_2"/>
    <property type="match status" value="1"/>
</dbReference>
<dbReference type="HAMAP" id="MF_00523">
    <property type="entry name" value="LpxD"/>
    <property type="match status" value="1"/>
</dbReference>
<keyword evidence="1 6" id="KW-0444">Lipid biosynthesis</keyword>
<dbReference type="PANTHER" id="PTHR43378:SF2">
    <property type="entry name" value="UDP-3-O-ACYLGLUCOSAMINE N-ACYLTRANSFERASE 1, MITOCHONDRIAL-RELATED"/>
    <property type="match status" value="1"/>
</dbReference>
<dbReference type="Gene3D" id="2.160.10.10">
    <property type="entry name" value="Hexapeptide repeat proteins"/>
    <property type="match status" value="1"/>
</dbReference>
<dbReference type="InterPro" id="IPR007691">
    <property type="entry name" value="LpxD"/>
</dbReference>
<evidence type="ECO:0000256" key="2">
    <source>
        <dbReference type="ARBA" id="ARBA00022556"/>
    </source>
</evidence>
<comment type="subunit">
    <text evidence="6">Homotrimer.</text>
</comment>
<proteinExistence type="inferred from homology"/>
<evidence type="ECO:0000256" key="1">
    <source>
        <dbReference type="ARBA" id="ARBA00022516"/>
    </source>
</evidence>
<comment type="catalytic activity">
    <reaction evidence="6">
        <text>a UDP-3-O-[(3R)-3-hydroxyacyl]-alpha-D-glucosamine + a (3R)-hydroxyacyl-[ACP] = a UDP-2-N,3-O-bis[(3R)-3-hydroxyacyl]-alpha-D-glucosamine + holo-[ACP] + H(+)</text>
        <dbReference type="Rhea" id="RHEA:53836"/>
        <dbReference type="Rhea" id="RHEA-COMP:9685"/>
        <dbReference type="Rhea" id="RHEA-COMP:9945"/>
        <dbReference type="ChEBI" id="CHEBI:15378"/>
        <dbReference type="ChEBI" id="CHEBI:64479"/>
        <dbReference type="ChEBI" id="CHEBI:78827"/>
        <dbReference type="ChEBI" id="CHEBI:137740"/>
        <dbReference type="ChEBI" id="CHEBI:137748"/>
        <dbReference type="EC" id="2.3.1.191"/>
    </reaction>
</comment>
<accession>A0A537JLP6</accession>
<comment type="similarity">
    <text evidence="6">Belongs to the transferase hexapeptide repeat family. LpxD subfamily.</text>
</comment>
<dbReference type="PROSITE" id="PS50890">
    <property type="entry name" value="PUA"/>
    <property type="match status" value="1"/>
</dbReference>
<dbReference type="SUPFAM" id="SSF51161">
    <property type="entry name" value="Trimeric LpxA-like enzymes"/>
    <property type="match status" value="1"/>
</dbReference>
<gene>
    <name evidence="6 7" type="primary">lpxD</name>
    <name evidence="7" type="ORF">E6H04_01275</name>
</gene>
<dbReference type="CDD" id="cd03352">
    <property type="entry name" value="LbH_LpxD"/>
    <property type="match status" value="1"/>
</dbReference>
<feature type="active site" description="Proton acceptor" evidence="6">
    <location>
        <position position="235"/>
    </location>
</feature>
<dbReference type="PANTHER" id="PTHR43378">
    <property type="entry name" value="UDP-3-O-ACYLGLUCOSAMINE N-ACYLTRANSFERASE"/>
    <property type="match status" value="1"/>
</dbReference>
<dbReference type="EMBL" id="VBAO01000029">
    <property type="protein sequence ID" value="TMI84473.1"/>
    <property type="molecule type" value="Genomic_DNA"/>
</dbReference>
<dbReference type="EC" id="2.3.1.191" evidence="6"/>
<evidence type="ECO:0000256" key="3">
    <source>
        <dbReference type="ARBA" id="ARBA00022679"/>
    </source>
</evidence>
<comment type="function">
    <text evidence="6">Catalyzes the N-acylation of UDP-3-O-acylglucosamine using 3-hydroxyacyl-ACP as the acyl donor. Is involved in the biosynthesis of lipid A, a phosphorylated glycolipid that anchors the lipopolysaccharide to the outer membrane of the cell.</text>
</comment>
<protein>
    <recommendedName>
        <fullName evidence="6">UDP-3-O-acylglucosamine N-acyltransferase</fullName>
        <ecNumber evidence="6">2.3.1.191</ecNumber>
    </recommendedName>
</protein>
<dbReference type="InterPro" id="IPR001451">
    <property type="entry name" value="Hexapep"/>
</dbReference>
<evidence type="ECO:0000256" key="5">
    <source>
        <dbReference type="ARBA" id="ARBA00023315"/>
    </source>
</evidence>
<dbReference type="NCBIfam" id="NF002060">
    <property type="entry name" value="PRK00892.1"/>
    <property type="match status" value="1"/>
</dbReference>
<dbReference type="GO" id="GO:0016410">
    <property type="term" value="F:N-acyltransferase activity"/>
    <property type="evidence" value="ECO:0007669"/>
    <property type="project" value="InterPro"/>
</dbReference>
<dbReference type="Pfam" id="PF00132">
    <property type="entry name" value="Hexapep"/>
    <property type="match status" value="1"/>
</dbReference>
<evidence type="ECO:0000256" key="6">
    <source>
        <dbReference type="HAMAP-Rule" id="MF_00523"/>
    </source>
</evidence>
<evidence type="ECO:0000313" key="8">
    <source>
        <dbReference type="Proteomes" id="UP000320048"/>
    </source>
</evidence>
<dbReference type="Gene3D" id="3.40.1390.10">
    <property type="entry name" value="MurE/MurF, N-terminal domain"/>
    <property type="match status" value="1"/>
</dbReference>
<keyword evidence="4 6" id="KW-0443">Lipid metabolism</keyword>
<comment type="caution">
    <text evidence="7">The sequence shown here is derived from an EMBL/GenBank/DDBJ whole genome shotgun (WGS) entry which is preliminary data.</text>
</comment>
<comment type="pathway">
    <text evidence="6">Bacterial outer membrane biogenesis; LPS lipid A biosynthesis.</text>
</comment>
<dbReference type="NCBIfam" id="TIGR01853">
    <property type="entry name" value="lipid_A_lpxD"/>
    <property type="match status" value="1"/>
</dbReference>
<dbReference type="GO" id="GO:0009245">
    <property type="term" value="P:lipid A biosynthetic process"/>
    <property type="evidence" value="ECO:0007669"/>
    <property type="project" value="UniProtKB-UniRule"/>
</dbReference>
<evidence type="ECO:0000313" key="7">
    <source>
        <dbReference type="EMBL" id="TMI84473.1"/>
    </source>
</evidence>
<keyword evidence="2 6" id="KW-0441">Lipid A biosynthesis</keyword>
<reference evidence="7 8" key="1">
    <citation type="journal article" date="2019" name="Nat. Microbiol.">
        <title>Mediterranean grassland soil C-N compound turnover is dependent on rainfall and depth, and is mediated by genomically divergent microorganisms.</title>
        <authorList>
            <person name="Diamond S."/>
            <person name="Andeer P.F."/>
            <person name="Li Z."/>
            <person name="Crits-Christoph A."/>
            <person name="Burstein D."/>
            <person name="Anantharaman K."/>
            <person name="Lane K.R."/>
            <person name="Thomas B.C."/>
            <person name="Pan C."/>
            <person name="Northen T.R."/>
            <person name="Banfield J.F."/>
        </authorList>
    </citation>
    <scope>NUCLEOTIDE SEQUENCE [LARGE SCALE GENOMIC DNA]</scope>
    <source>
        <strain evidence="7">NP_7</strain>
    </source>
</reference>
<evidence type="ECO:0000256" key="4">
    <source>
        <dbReference type="ARBA" id="ARBA00023098"/>
    </source>
</evidence>
<dbReference type="UniPathway" id="UPA00973"/>
<dbReference type="InterPro" id="IPR011004">
    <property type="entry name" value="Trimer_LpxA-like_sf"/>
</dbReference>
<dbReference type="GO" id="GO:0103118">
    <property type="term" value="F:UDP-3-O-[(3R)-3-hydroxyacyl]-glucosamine N-acyltransferase activity"/>
    <property type="evidence" value="ECO:0007669"/>
    <property type="project" value="UniProtKB-EC"/>
</dbReference>
<dbReference type="AlphaFoldDB" id="A0A537JLP6"/>
<name>A0A537JLP6_9BACT</name>
<dbReference type="GO" id="GO:0016020">
    <property type="term" value="C:membrane"/>
    <property type="evidence" value="ECO:0007669"/>
    <property type="project" value="GOC"/>
</dbReference>
<keyword evidence="5 6" id="KW-0012">Acyltransferase</keyword>
<keyword evidence="6" id="KW-0677">Repeat</keyword>
<dbReference type="Proteomes" id="UP000320048">
    <property type="component" value="Unassembled WGS sequence"/>
</dbReference>
<sequence length="338" mass="35426">MRLDALAQRVGGDLVGDPGIEVHQVVPPEEARPGSVVVLTDLRRLPEVEAARVPVILACDAPATHLPAIRVGNVRLALALAIRALIPPTAPPAGIHPTCVIGSRARIGEGAFLGPCAVIGDDVTIGERAQIHAQAVIEHGVQIGPECVLHAHATIRHGCALGARVVIQSGTVIGSDGFGYAQDAGRRHVAIPQVGRVVIGDDVEIGANVTVDRGMLGATRIGRGTKLDNLIHIAHNVQIGEDVAIAAAVFIAGSTRIGNRVLIAGLVGINGHIEIGDDVVVMGDTGVQYDVPAGSIVAGHPAWPRMSERRAQAARRRLPDMVRHLRELEQRVRRLEGG</sequence>
<keyword evidence="3 6" id="KW-0808">Transferase</keyword>
<organism evidence="7 8">
    <name type="scientific">Candidatus Segetimicrobium genomatis</name>
    <dbReference type="NCBI Taxonomy" id="2569760"/>
    <lineage>
        <taxon>Bacteria</taxon>
        <taxon>Bacillati</taxon>
        <taxon>Candidatus Sysuimicrobiota</taxon>
        <taxon>Candidatus Sysuimicrobiia</taxon>
        <taxon>Candidatus Sysuimicrobiales</taxon>
        <taxon>Candidatus Segetimicrobiaceae</taxon>
        <taxon>Candidatus Segetimicrobium</taxon>
    </lineage>
</organism>